<keyword evidence="4" id="KW-0479">Metal-binding</keyword>
<dbReference type="GO" id="GO:0008270">
    <property type="term" value="F:zinc ion binding"/>
    <property type="evidence" value="ECO:0007669"/>
    <property type="project" value="UniProtKB-KW"/>
</dbReference>
<evidence type="ECO:0000313" key="12">
    <source>
        <dbReference type="Proteomes" id="UP000011750"/>
    </source>
</evidence>
<dbReference type="InterPro" id="IPR001841">
    <property type="entry name" value="Znf_RING"/>
</dbReference>
<evidence type="ECO:0000259" key="10">
    <source>
        <dbReference type="PROSITE" id="PS50089"/>
    </source>
</evidence>
<dbReference type="eggNOG" id="KOG0800">
    <property type="taxonomic scope" value="Eukaryota"/>
</dbReference>
<evidence type="ECO:0000256" key="1">
    <source>
        <dbReference type="ARBA" id="ARBA00000900"/>
    </source>
</evidence>
<comment type="catalytic activity">
    <reaction evidence="1">
        <text>S-ubiquitinyl-[E2 ubiquitin-conjugating enzyme]-L-cysteine + [acceptor protein]-L-lysine = [E2 ubiquitin-conjugating enzyme]-L-cysteine + N(6)-ubiquitinyl-[acceptor protein]-L-lysine.</text>
        <dbReference type="EC" id="2.3.2.27"/>
    </reaction>
</comment>
<evidence type="ECO:0000256" key="7">
    <source>
        <dbReference type="ARBA" id="ARBA00022833"/>
    </source>
</evidence>
<dbReference type="PROSITE" id="PS50089">
    <property type="entry name" value="ZF_RING_2"/>
    <property type="match status" value="1"/>
</dbReference>
<name>M4D003_BRACM</name>
<feature type="compositionally biased region" description="Polar residues" evidence="9">
    <location>
        <begin position="275"/>
        <end position="300"/>
    </location>
</feature>
<feature type="compositionally biased region" description="Low complexity" evidence="9">
    <location>
        <begin position="97"/>
        <end position="112"/>
    </location>
</feature>
<dbReference type="InParanoid" id="M4D003"/>
<dbReference type="Gene3D" id="3.30.40.10">
    <property type="entry name" value="Zinc/RING finger domain, C3HC4 (zinc finger)"/>
    <property type="match status" value="1"/>
</dbReference>
<dbReference type="OMA" id="LVLHENM"/>
<feature type="compositionally biased region" description="Low complexity" evidence="9">
    <location>
        <begin position="134"/>
        <end position="147"/>
    </location>
</feature>
<feature type="compositionally biased region" description="Polar residues" evidence="9">
    <location>
        <begin position="164"/>
        <end position="175"/>
    </location>
</feature>
<dbReference type="SMART" id="SM00184">
    <property type="entry name" value="RING"/>
    <property type="match status" value="1"/>
</dbReference>
<evidence type="ECO:0000313" key="11">
    <source>
        <dbReference type="EnsemblPlants" id="Bra009800.1-P"/>
    </source>
</evidence>
<evidence type="ECO:0000256" key="4">
    <source>
        <dbReference type="ARBA" id="ARBA00022723"/>
    </source>
</evidence>
<dbReference type="Pfam" id="PF13639">
    <property type="entry name" value="zf-RING_2"/>
    <property type="match status" value="1"/>
</dbReference>
<accession>M4D003</accession>
<dbReference type="FunFam" id="3.30.40.10:FF:000504">
    <property type="entry name" value="E3 ubiquitin-protein ligase arkadia"/>
    <property type="match status" value="1"/>
</dbReference>
<evidence type="ECO:0000256" key="6">
    <source>
        <dbReference type="ARBA" id="ARBA00022786"/>
    </source>
</evidence>
<reference evidence="11 12" key="1">
    <citation type="journal article" date="2011" name="Nat. Genet.">
        <title>The genome of the mesopolyploid crop species Brassica rapa.</title>
        <authorList>
            <consortium name="Brassica rapa Genome Sequencing Project Consortium"/>
            <person name="Wang X."/>
            <person name="Wang H."/>
            <person name="Wang J."/>
            <person name="Sun R."/>
            <person name="Wu J."/>
            <person name="Liu S."/>
            <person name="Bai Y."/>
            <person name="Mun J.H."/>
            <person name="Bancroft I."/>
            <person name="Cheng F."/>
            <person name="Huang S."/>
            <person name="Li X."/>
            <person name="Hua W."/>
            <person name="Wang J."/>
            <person name="Wang X."/>
            <person name="Freeling M."/>
            <person name="Pires J.C."/>
            <person name="Paterson A.H."/>
            <person name="Chalhoub B."/>
            <person name="Wang B."/>
            <person name="Hayward A."/>
            <person name="Sharpe A.G."/>
            <person name="Park B.S."/>
            <person name="Weisshaar B."/>
            <person name="Liu B."/>
            <person name="Li B."/>
            <person name="Liu B."/>
            <person name="Tong C."/>
            <person name="Song C."/>
            <person name="Duran C."/>
            <person name="Peng C."/>
            <person name="Geng C."/>
            <person name="Koh C."/>
            <person name="Lin C."/>
            <person name="Edwards D."/>
            <person name="Mu D."/>
            <person name="Shen D."/>
            <person name="Soumpourou E."/>
            <person name="Li F."/>
            <person name="Fraser F."/>
            <person name="Conant G."/>
            <person name="Lassalle G."/>
            <person name="King G.J."/>
            <person name="Bonnema G."/>
            <person name="Tang H."/>
            <person name="Wang H."/>
            <person name="Belcram H."/>
            <person name="Zhou H."/>
            <person name="Hirakawa H."/>
            <person name="Abe H."/>
            <person name="Guo H."/>
            <person name="Wang H."/>
            <person name="Jin H."/>
            <person name="Parkin I.A."/>
            <person name="Batley J."/>
            <person name="Kim J.S."/>
            <person name="Just J."/>
            <person name="Li J."/>
            <person name="Xu J."/>
            <person name="Deng J."/>
            <person name="Kim J.A."/>
            <person name="Li J."/>
            <person name="Yu J."/>
            <person name="Meng J."/>
            <person name="Wang J."/>
            <person name="Min J."/>
            <person name="Poulain J."/>
            <person name="Wang J."/>
            <person name="Hatakeyama K."/>
            <person name="Wu K."/>
            <person name="Wang L."/>
            <person name="Fang L."/>
            <person name="Trick M."/>
            <person name="Links M.G."/>
            <person name="Zhao M."/>
            <person name="Jin M."/>
            <person name="Ramchiary N."/>
            <person name="Drou N."/>
            <person name="Berkman P.J."/>
            <person name="Cai Q."/>
            <person name="Huang Q."/>
            <person name="Li R."/>
            <person name="Tabata S."/>
            <person name="Cheng S."/>
            <person name="Zhang S."/>
            <person name="Zhang S."/>
            <person name="Huang S."/>
            <person name="Sato S."/>
            <person name="Sun S."/>
            <person name="Kwon S.J."/>
            <person name="Choi S.R."/>
            <person name="Lee T.H."/>
            <person name="Fan W."/>
            <person name="Zhao X."/>
            <person name="Tan X."/>
            <person name="Xu X."/>
            <person name="Wang Y."/>
            <person name="Qiu Y."/>
            <person name="Yin Y."/>
            <person name="Li Y."/>
            <person name="Du Y."/>
            <person name="Liao Y."/>
            <person name="Lim Y."/>
            <person name="Narusaka Y."/>
            <person name="Wang Y."/>
            <person name="Wang Z."/>
            <person name="Li Z."/>
            <person name="Wang Z."/>
            <person name="Xiong Z."/>
            <person name="Zhang Z."/>
        </authorList>
    </citation>
    <scope>NUCLEOTIDE SEQUENCE [LARGE SCALE GENOMIC DNA]</scope>
    <source>
        <strain evidence="11 12">cv. Chiifu-401-42</strain>
    </source>
</reference>
<dbReference type="InterPro" id="IPR045191">
    <property type="entry name" value="MBR1/2-like"/>
</dbReference>
<keyword evidence="6" id="KW-0833">Ubl conjugation pathway</keyword>
<feature type="compositionally biased region" description="Basic and acidic residues" evidence="9">
    <location>
        <begin position="26"/>
        <end position="35"/>
    </location>
</feature>
<dbReference type="EC" id="2.3.2.27" evidence="2"/>
<dbReference type="Proteomes" id="UP000011750">
    <property type="component" value="Chromosome A06"/>
</dbReference>
<sequence length="410" mass="44300">MDGLKGKRTAAPVMPPRRASGLVLHENMKKKDDKTVPTCSRVSCSSRISSNKGLSIDHKPKSTVRSPSNGKETVGSSSSRTTSGLTKTPKVTTRRQLSSLLDTDSSESSSSSVHERRGKTKESSVIREVVTEPGSSSRGSSGNGVQSARVGVNRNGLKDLRSSVLPSSPNPTRKISTFRKKPSDGESSSSSRGNNNKPEVKNNQSSLPHGNNGIITMSESRRNRNSPSVRDNNSVVSSSSTRRSSTGRTTGRASGAVTALQAPPQPATRAGLINPSRSNTEVSRSPLHSYSRPISSNNGRLRSLMMMPGGSPSRSLMSRDGFRRYDEALLKSLKLSTFNRPTEKSGGVCLKKDDDVKCSICQEEYVDGDEVGTLPCQHMYHVSCAQQWLRMKNWCPICKTSAESQPQPFS</sequence>
<feature type="domain" description="RING-type" evidence="10">
    <location>
        <begin position="358"/>
        <end position="399"/>
    </location>
</feature>
<feature type="compositionally biased region" description="Low complexity" evidence="9">
    <location>
        <begin position="225"/>
        <end position="259"/>
    </location>
</feature>
<dbReference type="GO" id="GO:0061630">
    <property type="term" value="F:ubiquitin protein ligase activity"/>
    <property type="evidence" value="ECO:0000318"/>
    <property type="project" value="GO_Central"/>
</dbReference>
<dbReference type="STRING" id="51351.M4D003"/>
<dbReference type="PANTHER" id="PTHR22937">
    <property type="entry name" value="E3 UBIQUITIN-PROTEIN LIGASE RNF165"/>
    <property type="match status" value="1"/>
</dbReference>
<keyword evidence="5 8" id="KW-0863">Zinc-finger</keyword>
<evidence type="ECO:0000256" key="2">
    <source>
        <dbReference type="ARBA" id="ARBA00012483"/>
    </source>
</evidence>
<keyword evidence="3" id="KW-0808">Transferase</keyword>
<protein>
    <recommendedName>
        <fullName evidence="2">RING-type E3 ubiquitin transferase</fullName>
        <ecNumber evidence="2">2.3.2.27</ecNumber>
    </recommendedName>
</protein>
<feature type="compositionally biased region" description="Low complexity" evidence="9">
    <location>
        <begin position="73"/>
        <end position="88"/>
    </location>
</feature>
<reference evidence="11 12" key="2">
    <citation type="journal article" date="2018" name="Hortic Res">
        <title>Improved Brassica rapa reference genome by single-molecule sequencing and chromosome conformation capture technologies.</title>
        <authorList>
            <person name="Zhang L."/>
            <person name="Cai X."/>
            <person name="Wu J."/>
            <person name="Liu M."/>
            <person name="Grob S."/>
            <person name="Cheng F."/>
            <person name="Liang J."/>
            <person name="Cai C."/>
            <person name="Liu Z."/>
            <person name="Liu B."/>
            <person name="Wang F."/>
            <person name="Li S."/>
            <person name="Liu F."/>
            <person name="Li X."/>
            <person name="Cheng L."/>
            <person name="Yang W."/>
            <person name="Li M.H."/>
            <person name="Grossniklaus U."/>
            <person name="Zheng H."/>
            <person name="Wang X."/>
        </authorList>
    </citation>
    <scope>NUCLEOTIDE SEQUENCE [LARGE SCALE GENOMIC DNA]</scope>
    <source>
        <strain evidence="11 12">cv. Chiifu-401-42</strain>
    </source>
</reference>
<evidence type="ECO:0000256" key="8">
    <source>
        <dbReference type="PROSITE-ProRule" id="PRU00175"/>
    </source>
</evidence>
<evidence type="ECO:0000256" key="9">
    <source>
        <dbReference type="SAM" id="MobiDB-lite"/>
    </source>
</evidence>
<dbReference type="Gramene" id="Bra009800.1">
    <property type="protein sequence ID" value="Bra009800.1-P"/>
    <property type="gene ID" value="Bra009800"/>
</dbReference>
<dbReference type="EnsemblPlants" id="Bra009800.1">
    <property type="protein sequence ID" value="Bra009800.1-P"/>
    <property type="gene ID" value="Bra009800"/>
</dbReference>
<evidence type="ECO:0000256" key="3">
    <source>
        <dbReference type="ARBA" id="ARBA00022679"/>
    </source>
</evidence>
<proteinExistence type="predicted"/>
<dbReference type="PANTHER" id="PTHR22937:SF136">
    <property type="entry name" value="RING-TYPE E3 UBIQUITIN TRANSFERASE"/>
    <property type="match status" value="1"/>
</dbReference>
<evidence type="ECO:0000256" key="5">
    <source>
        <dbReference type="ARBA" id="ARBA00022771"/>
    </source>
</evidence>
<feature type="region of interest" description="Disordered" evidence="9">
    <location>
        <begin position="1"/>
        <end position="300"/>
    </location>
</feature>
<dbReference type="InterPro" id="IPR013083">
    <property type="entry name" value="Znf_RING/FYVE/PHD"/>
</dbReference>
<reference evidence="11" key="3">
    <citation type="submission" date="2023-03" db="UniProtKB">
        <authorList>
            <consortium name="EnsemblPlants"/>
        </authorList>
    </citation>
    <scope>IDENTIFICATION</scope>
    <source>
        <strain evidence="11">cv. Chiifu-401-42</strain>
    </source>
</reference>
<dbReference type="HOGENOM" id="CLU_027302_0_0_1"/>
<feature type="compositionally biased region" description="Low complexity" evidence="9">
    <location>
        <begin position="39"/>
        <end position="50"/>
    </location>
</feature>
<feature type="compositionally biased region" description="Polar residues" evidence="9">
    <location>
        <begin position="192"/>
        <end position="218"/>
    </location>
</feature>
<organism evidence="11 12">
    <name type="scientific">Brassica campestris</name>
    <name type="common">Field mustard</name>
    <dbReference type="NCBI Taxonomy" id="3711"/>
    <lineage>
        <taxon>Eukaryota</taxon>
        <taxon>Viridiplantae</taxon>
        <taxon>Streptophyta</taxon>
        <taxon>Embryophyta</taxon>
        <taxon>Tracheophyta</taxon>
        <taxon>Spermatophyta</taxon>
        <taxon>Magnoliopsida</taxon>
        <taxon>eudicotyledons</taxon>
        <taxon>Gunneridae</taxon>
        <taxon>Pentapetalae</taxon>
        <taxon>rosids</taxon>
        <taxon>malvids</taxon>
        <taxon>Brassicales</taxon>
        <taxon>Brassicaceae</taxon>
        <taxon>Brassiceae</taxon>
        <taxon>Brassica</taxon>
    </lineage>
</organism>
<keyword evidence="12" id="KW-1185">Reference proteome</keyword>
<dbReference type="AlphaFoldDB" id="M4D003"/>
<keyword evidence="7" id="KW-0862">Zinc</keyword>
<dbReference type="SUPFAM" id="SSF57850">
    <property type="entry name" value="RING/U-box"/>
    <property type="match status" value="1"/>
</dbReference>